<dbReference type="Proteomes" id="UP000052008">
    <property type="component" value="Unassembled WGS sequence"/>
</dbReference>
<dbReference type="GO" id="GO:0006508">
    <property type="term" value="P:proteolysis"/>
    <property type="evidence" value="ECO:0007669"/>
    <property type="project" value="InterPro"/>
</dbReference>
<dbReference type="PROSITE" id="PS50175">
    <property type="entry name" value="ASP_PROT_RETROV"/>
    <property type="match status" value="1"/>
</dbReference>
<evidence type="ECO:0000259" key="2">
    <source>
        <dbReference type="PROSITE" id="PS50175"/>
    </source>
</evidence>
<feature type="domain" description="Peptidase A2" evidence="2">
    <location>
        <begin position="30"/>
        <end position="123"/>
    </location>
</feature>
<keyword evidence="1" id="KW-0378">Hydrolase</keyword>
<protein>
    <recommendedName>
        <fullName evidence="2">Peptidase A2 domain-containing protein</fullName>
    </recommendedName>
</protein>
<proteinExistence type="predicted"/>
<evidence type="ECO:0000256" key="1">
    <source>
        <dbReference type="ARBA" id="ARBA00022801"/>
    </source>
</evidence>
<sequence length="147" mass="16855">MKIKGYFHWDGSACLDVMVELPETRVRRAVSFVVDTGVLRTIISERDALKLGVEFESIARMEEGMLGIGGFADTYYVEDAILSFFSEEHRRYEERLDRIFISRQADLPDEIKNQIPSLLGRDVINKMALVVDKRRELVALTDEALDI</sequence>
<evidence type="ECO:0000313" key="3">
    <source>
        <dbReference type="EMBL" id="KPJ53321.1"/>
    </source>
</evidence>
<evidence type="ECO:0000313" key="4">
    <source>
        <dbReference type="Proteomes" id="UP000052008"/>
    </source>
</evidence>
<dbReference type="GO" id="GO:0004190">
    <property type="term" value="F:aspartic-type endopeptidase activity"/>
    <property type="evidence" value="ECO:0007669"/>
    <property type="project" value="InterPro"/>
</dbReference>
<dbReference type="STRING" id="1703770.AMJ39_05050"/>
<dbReference type="SUPFAM" id="SSF50630">
    <property type="entry name" value="Acid proteases"/>
    <property type="match status" value="1"/>
</dbReference>
<dbReference type="EMBL" id="LIZS01000022">
    <property type="protein sequence ID" value="KPJ53321.1"/>
    <property type="molecule type" value="Genomic_DNA"/>
</dbReference>
<name>A0A0S7WTR0_UNCT6</name>
<reference evidence="3 4" key="1">
    <citation type="journal article" date="2015" name="Microbiome">
        <title>Genomic resolution of linkages in carbon, nitrogen, and sulfur cycling among widespread estuary sediment bacteria.</title>
        <authorList>
            <person name="Baker B.J."/>
            <person name="Lazar C.S."/>
            <person name="Teske A.P."/>
            <person name="Dick G.J."/>
        </authorList>
    </citation>
    <scope>NUCLEOTIDE SEQUENCE [LARGE SCALE GENOMIC DNA]</scope>
    <source>
        <strain evidence="3">DG_24</strain>
    </source>
</reference>
<comment type="caution">
    <text evidence="3">The sequence shown here is derived from an EMBL/GenBank/DDBJ whole genome shotgun (WGS) entry which is preliminary data.</text>
</comment>
<accession>A0A0S7WTR0</accession>
<organism evidence="3 4">
    <name type="scientific">candidate division TA06 bacterium DG_24</name>
    <dbReference type="NCBI Taxonomy" id="1703770"/>
    <lineage>
        <taxon>Bacteria</taxon>
        <taxon>Bacteria division TA06</taxon>
    </lineage>
</organism>
<dbReference type="InterPro" id="IPR001995">
    <property type="entry name" value="Peptidase_A2_cat"/>
</dbReference>
<dbReference type="Gene3D" id="2.40.70.10">
    <property type="entry name" value="Acid Proteases"/>
    <property type="match status" value="1"/>
</dbReference>
<dbReference type="InterPro" id="IPR021109">
    <property type="entry name" value="Peptidase_aspartic_dom_sf"/>
</dbReference>
<gene>
    <name evidence="3" type="ORF">AMJ39_05050</name>
</gene>
<dbReference type="AlphaFoldDB" id="A0A0S7WTR0"/>